<dbReference type="Proteomes" id="UP000324479">
    <property type="component" value="Unassembled WGS sequence"/>
</dbReference>
<dbReference type="AlphaFoldDB" id="A0A5M6DG65"/>
<dbReference type="EMBL" id="VWOX01000003">
    <property type="protein sequence ID" value="KAA5545282.1"/>
    <property type="molecule type" value="Genomic_DNA"/>
</dbReference>
<proteinExistence type="predicted"/>
<sequence>MVEKVFVGALPVRACAPNDSTTTAVQFGFVMTQEAFRRSSPRMLLLCGMLAMCHSAAAVEGLVRGKTPDRGSWTPPEIRPGELQPVSVTSLEASSVRQLPAQSDLPAPVNVDDWEDGDWDDSVRPVSHEGLQPVDHRQVDAELQALPIEGIASYQRSEESVTQYPKDHVEGSVQQCSCQSCTASSSRPAPLLGEVAGYGAFDGGFDVGCDASGCDAMGCDGGCTTGRVDCDRWFGTVELLLMWRSGDRLPALVTTTTDADPDAETAGRLDDAGTVVLAGRESVFKDLRAGGRFTLGTWLDAYKDRSLVARGWFAGQESHAFSANQDSSSVLTRPFLNVTDGVTPAQDTQIIAFPDRATGAIQIQGDSDVYGADLSIRQLWAKPFGGTIDLLYGYQYMGMDESLSISSRSISIDDDFAPVGAVIAVRDAFDIENDFHGGQLGVATHYREGCWSFSSLAKIGFGSIQRKATRTGNTLTSIDGNNATNPNGLLVRSTNDGTIDDDTFGWVPELDFTLGWQRYPAFDVTVGYHVIAMTDALQVSGAIDPSLAVNLADPPTGAARPSPQFRYDTFYVQGIHFGLSYIY</sequence>
<evidence type="ECO:0000313" key="1">
    <source>
        <dbReference type="EMBL" id="KAA5545282.1"/>
    </source>
</evidence>
<evidence type="ECO:0000313" key="2">
    <source>
        <dbReference type="Proteomes" id="UP000324479"/>
    </source>
</evidence>
<name>A0A5M6DG65_9BACT</name>
<organism evidence="1 2">
    <name type="scientific">Roseiconus nitratireducens</name>
    <dbReference type="NCBI Taxonomy" id="2605748"/>
    <lineage>
        <taxon>Bacteria</taxon>
        <taxon>Pseudomonadati</taxon>
        <taxon>Planctomycetota</taxon>
        <taxon>Planctomycetia</taxon>
        <taxon>Pirellulales</taxon>
        <taxon>Pirellulaceae</taxon>
        <taxon>Roseiconus</taxon>
    </lineage>
</organism>
<protein>
    <submittedName>
        <fullName evidence="1">BBP7 family outer membrane beta-barrel protein</fullName>
    </submittedName>
</protein>
<accession>A0A5M6DG65</accession>
<gene>
    <name evidence="1" type="ORF">FYK55_06395</name>
</gene>
<comment type="caution">
    <text evidence="1">The sequence shown here is derived from an EMBL/GenBank/DDBJ whole genome shotgun (WGS) entry which is preliminary data.</text>
</comment>
<dbReference type="Pfam" id="PF07585">
    <property type="entry name" value="BBP7"/>
    <property type="match status" value="1"/>
</dbReference>
<dbReference type="InterPro" id="IPR011446">
    <property type="entry name" value="BBP7"/>
</dbReference>
<keyword evidence="2" id="KW-1185">Reference proteome</keyword>
<reference evidence="1 2" key="1">
    <citation type="submission" date="2019-08" db="EMBL/GenBank/DDBJ databases">
        <authorList>
            <person name="Dhanesh K."/>
            <person name="Kumar G."/>
            <person name="Sasikala C."/>
            <person name="Venkata Ramana C."/>
        </authorList>
    </citation>
    <scope>NUCLEOTIDE SEQUENCE [LARGE SCALE GENOMIC DNA]</scope>
    <source>
        <strain evidence="1 2">JC645</strain>
    </source>
</reference>